<reference evidence="2 3" key="1">
    <citation type="journal article" date="2009" name="Stand. Genomic Sci.">
        <title>Complete genome sequence of Eggerthella lenta type strain (IPP VPI 0255).</title>
        <authorList>
            <person name="Saunders E."/>
            <person name="Pukall R."/>
            <person name="Abt B."/>
            <person name="Lapidus A."/>
            <person name="Glavina Del Rio T."/>
            <person name="Copeland A."/>
            <person name="Tice H."/>
            <person name="Cheng J.F."/>
            <person name="Lucas S."/>
            <person name="Chen F."/>
            <person name="Nolan M."/>
            <person name="Bruce D."/>
            <person name="Goodwin L."/>
            <person name="Pitluck S."/>
            <person name="Ivanova N."/>
            <person name="Mavromatis K."/>
            <person name="Ovchinnikova G."/>
            <person name="Pati A."/>
            <person name="Chen A."/>
            <person name="Palaniappan K."/>
            <person name="Land M."/>
            <person name="Hauser L."/>
            <person name="Chang Y.J."/>
            <person name="Jeffries C.D."/>
            <person name="Chain P."/>
            <person name="Meincke L."/>
            <person name="Sims D."/>
            <person name="Brettin T."/>
            <person name="Detter J.C."/>
            <person name="Goker M."/>
            <person name="Bristow J."/>
            <person name="Eisen J.A."/>
            <person name="Markowitz V."/>
            <person name="Hugenholtz P."/>
            <person name="Kyrpides N.C."/>
            <person name="Klenk H.P."/>
            <person name="Han C."/>
        </authorList>
    </citation>
    <scope>NUCLEOTIDE SEQUENCE [LARGE SCALE GENOMIC DNA]</scope>
    <source>
        <strain evidence="3">ATCC 25559 / DSM 2243 / CCUG 17323 / JCM 9979 / KCTC 3265 / NCTC 11813 / VPI 0255 / 1899 B</strain>
    </source>
</reference>
<proteinExistence type="predicted"/>
<evidence type="ECO:0000313" key="3">
    <source>
        <dbReference type="Proteomes" id="UP000001377"/>
    </source>
</evidence>
<dbReference type="EMBL" id="CP001726">
    <property type="protein sequence ID" value="ACV55731.1"/>
    <property type="molecule type" value="Genomic_DNA"/>
</dbReference>
<keyword evidence="1" id="KW-0732">Signal</keyword>
<dbReference type="AlphaFoldDB" id="C8WHZ0"/>
<feature type="chain" id="PRO_5002993886" description="WxL domain-containing protein" evidence="1">
    <location>
        <begin position="32"/>
        <end position="177"/>
    </location>
</feature>
<dbReference type="Proteomes" id="UP000001377">
    <property type="component" value="Chromosome"/>
</dbReference>
<dbReference type="RefSeq" id="WP_015760774.1">
    <property type="nucleotide sequence ID" value="NC_013204.1"/>
</dbReference>
<evidence type="ECO:0000256" key="1">
    <source>
        <dbReference type="SAM" id="SignalP"/>
    </source>
</evidence>
<dbReference type="PaxDb" id="479437-Elen_1766"/>
<keyword evidence="3" id="KW-1185">Reference proteome</keyword>
<dbReference type="KEGG" id="ele:Elen_1766"/>
<feature type="signal peptide" evidence="1">
    <location>
        <begin position="1"/>
        <end position="31"/>
    </location>
</feature>
<sequence precursor="true">MRKQAGSLKKGTVAAAGLTLALAFGAVPAFAADHSVEGESPVSSDMALVGTVKAPKDVVSVTMPSSLTWAFQLDAGGMGGTVELPQGVKYEIRNLDGTKTVGAKITKVVDPSDLLAKMSITLNGTTLVTGAMDASLGVAQPNGTLGLTLDAFVDNGPITPGDYTVTPTITLTSGATA</sequence>
<gene>
    <name evidence="2" type="ordered locus">Elen_1766</name>
</gene>
<dbReference type="STRING" id="479437.Elen_1766"/>
<protein>
    <recommendedName>
        <fullName evidence="4">WxL domain-containing protein</fullName>
    </recommendedName>
</protein>
<name>C8WHZ0_EGGLE</name>
<organism evidence="2 3">
    <name type="scientific">Eggerthella lenta (strain ATCC 25559 / DSM 2243 / CCUG 17323 / JCM 9979 / KCTC 3265 / NCTC 11813 / VPI 0255 / 1899 B)</name>
    <name type="common">Eubacterium lentum</name>
    <dbReference type="NCBI Taxonomy" id="479437"/>
    <lineage>
        <taxon>Bacteria</taxon>
        <taxon>Bacillati</taxon>
        <taxon>Actinomycetota</taxon>
        <taxon>Coriobacteriia</taxon>
        <taxon>Eggerthellales</taxon>
        <taxon>Eggerthellaceae</taxon>
        <taxon>Eggerthella</taxon>
    </lineage>
</organism>
<evidence type="ECO:0008006" key="4">
    <source>
        <dbReference type="Google" id="ProtNLM"/>
    </source>
</evidence>
<accession>C8WHZ0</accession>
<evidence type="ECO:0000313" key="2">
    <source>
        <dbReference type="EMBL" id="ACV55731.1"/>
    </source>
</evidence>
<dbReference type="HOGENOM" id="CLU_1515607_0_0_11"/>